<gene>
    <name evidence="1" type="ORF">RFI_26649</name>
</gene>
<reference evidence="1 2" key="1">
    <citation type="journal article" date="2013" name="Curr. Biol.">
        <title>The Genome of the Foraminiferan Reticulomyxa filosa.</title>
        <authorList>
            <person name="Glockner G."/>
            <person name="Hulsmann N."/>
            <person name="Schleicher M."/>
            <person name="Noegel A.A."/>
            <person name="Eichinger L."/>
            <person name="Gallinger C."/>
            <person name="Pawlowski J."/>
            <person name="Sierra R."/>
            <person name="Euteneuer U."/>
            <person name="Pillet L."/>
            <person name="Moustafa A."/>
            <person name="Platzer M."/>
            <person name="Groth M."/>
            <person name="Szafranski K."/>
            <person name="Schliwa M."/>
        </authorList>
    </citation>
    <scope>NUCLEOTIDE SEQUENCE [LARGE SCALE GENOMIC DNA]</scope>
</reference>
<dbReference type="Proteomes" id="UP000023152">
    <property type="component" value="Unassembled WGS sequence"/>
</dbReference>
<evidence type="ECO:0000313" key="2">
    <source>
        <dbReference type="Proteomes" id="UP000023152"/>
    </source>
</evidence>
<dbReference type="EMBL" id="ASPP01023198">
    <property type="protein sequence ID" value="ETO10728.1"/>
    <property type="molecule type" value="Genomic_DNA"/>
</dbReference>
<dbReference type="AlphaFoldDB" id="X6M9P4"/>
<evidence type="ECO:0000313" key="1">
    <source>
        <dbReference type="EMBL" id="ETO10728.1"/>
    </source>
</evidence>
<keyword evidence="2" id="KW-1185">Reference proteome</keyword>
<comment type="caution">
    <text evidence="1">The sequence shown here is derived from an EMBL/GenBank/DDBJ whole genome shotgun (WGS) entry which is preliminary data.</text>
</comment>
<name>X6M9P4_RETFI</name>
<organism evidence="1 2">
    <name type="scientific">Reticulomyxa filosa</name>
    <dbReference type="NCBI Taxonomy" id="46433"/>
    <lineage>
        <taxon>Eukaryota</taxon>
        <taxon>Sar</taxon>
        <taxon>Rhizaria</taxon>
        <taxon>Retaria</taxon>
        <taxon>Foraminifera</taxon>
        <taxon>Monothalamids</taxon>
        <taxon>Reticulomyxidae</taxon>
        <taxon>Reticulomyxa</taxon>
    </lineage>
</organism>
<sequence>MYLFEQYITSISLINETIVQLFINPSLKKRFKNIFSSYIVKKKQQKKLKNEFKLIHKSCEQIFSFRNRVVFMFYYLFVFALKQLKEEEIQIVIHHWIQILNIKLGWIKDFDKIVANYVNLFAFFSFSANQNISIFI</sequence>
<protein>
    <submittedName>
        <fullName evidence="1">Uncharacterized protein</fullName>
    </submittedName>
</protein>
<accession>X6M9P4</accession>
<proteinExistence type="predicted"/>